<feature type="region of interest" description="Disordered" evidence="1">
    <location>
        <begin position="379"/>
        <end position="426"/>
    </location>
</feature>
<evidence type="ECO:0000256" key="1">
    <source>
        <dbReference type="SAM" id="MobiDB-lite"/>
    </source>
</evidence>
<feature type="compositionally biased region" description="Acidic residues" evidence="1">
    <location>
        <begin position="379"/>
        <end position="397"/>
    </location>
</feature>
<dbReference type="AlphaFoldDB" id="A0AAW0BPI0"/>
<dbReference type="Pfam" id="PF00646">
    <property type="entry name" value="F-box"/>
    <property type="match status" value="1"/>
</dbReference>
<dbReference type="InterPro" id="IPR036047">
    <property type="entry name" value="F-box-like_dom_sf"/>
</dbReference>
<evidence type="ECO:0000313" key="3">
    <source>
        <dbReference type="EMBL" id="KAK7028114.1"/>
    </source>
</evidence>
<sequence length="566" mass="64871">MSSFPPEIWEHCFSYASSHDLQNLVLVNRTFRDICQPKLFERLSIDIPNPRYIERYDSGNEERATLRRKYITLKNMVKKTHFADMVREARYSLGFYGTPEENMRGTKQRLALLYTAIHDMWANNINEFTHLTRLELVRYKLEGWICQKLASLPQLSELSLRDCAIDGRGNMVLRQLKSFDFKHPVQTTQNDIELCEDAPLLLPIDTLDELILRHRILTTFYIESFIRHHFSLNNLRRLHVHLENEPFHSLFRLLETCSVLEQLSIISNLPETFEAALPDKLAPGHLPSLREFGGPACLVPLLVPGRPVHVLSIYHRFLSHPGQEEETILQALCAARQSTRNITKLRVPSMIHPSQVMPAIPEFFPDLEDLYFSAFDWEGDDESEESDESDSSIDDDSGSGSDTYFELTGIDSDWSGSEEPDTKVDSEMDDVHEKSYDGIMCVVAEELDVVVDAQGVNGVPPEVHEELSVLEYLAALSQGIVDPNAPLNWLLRFITSTVPLPKKLRHLTIYYCTDFDDEGQTLPNHDDYAIAAEMLRRRYGSLEKFMVADHYGPCYEIRMDSAALCL</sequence>
<gene>
    <name evidence="3" type="ORF">VNI00_014929</name>
</gene>
<name>A0AAW0BPI0_9AGAR</name>
<dbReference type="SUPFAM" id="SSF52047">
    <property type="entry name" value="RNI-like"/>
    <property type="match status" value="1"/>
</dbReference>
<comment type="caution">
    <text evidence="3">The sequence shown here is derived from an EMBL/GenBank/DDBJ whole genome shotgun (WGS) entry which is preliminary data.</text>
</comment>
<reference evidence="3 4" key="1">
    <citation type="submission" date="2024-01" db="EMBL/GenBank/DDBJ databases">
        <title>A draft genome for a cacao thread blight-causing isolate of Paramarasmius palmivorus.</title>
        <authorList>
            <person name="Baruah I.K."/>
            <person name="Bukari Y."/>
            <person name="Amoako-Attah I."/>
            <person name="Meinhardt L.W."/>
            <person name="Bailey B.A."/>
            <person name="Cohen S.P."/>
        </authorList>
    </citation>
    <scope>NUCLEOTIDE SEQUENCE [LARGE SCALE GENOMIC DNA]</scope>
    <source>
        <strain evidence="3 4">GH-12</strain>
    </source>
</reference>
<dbReference type="Proteomes" id="UP001383192">
    <property type="component" value="Unassembled WGS sequence"/>
</dbReference>
<dbReference type="CDD" id="cd09917">
    <property type="entry name" value="F-box_SF"/>
    <property type="match status" value="1"/>
</dbReference>
<dbReference type="InterPro" id="IPR032675">
    <property type="entry name" value="LRR_dom_sf"/>
</dbReference>
<dbReference type="InterPro" id="IPR001810">
    <property type="entry name" value="F-box_dom"/>
</dbReference>
<proteinExistence type="predicted"/>
<accession>A0AAW0BPI0</accession>
<feature type="domain" description="F-box" evidence="2">
    <location>
        <begin position="1"/>
        <end position="43"/>
    </location>
</feature>
<dbReference type="PROSITE" id="PS50181">
    <property type="entry name" value="FBOX"/>
    <property type="match status" value="1"/>
</dbReference>
<keyword evidence="4" id="KW-1185">Reference proteome</keyword>
<dbReference type="EMBL" id="JAYKXP010000090">
    <property type="protein sequence ID" value="KAK7028114.1"/>
    <property type="molecule type" value="Genomic_DNA"/>
</dbReference>
<dbReference type="SUPFAM" id="SSF81383">
    <property type="entry name" value="F-box domain"/>
    <property type="match status" value="1"/>
</dbReference>
<evidence type="ECO:0000259" key="2">
    <source>
        <dbReference type="PROSITE" id="PS50181"/>
    </source>
</evidence>
<dbReference type="Gene3D" id="3.80.10.10">
    <property type="entry name" value="Ribonuclease Inhibitor"/>
    <property type="match status" value="1"/>
</dbReference>
<protein>
    <recommendedName>
        <fullName evidence="2">F-box domain-containing protein</fullName>
    </recommendedName>
</protein>
<dbReference type="SMART" id="SM00256">
    <property type="entry name" value="FBOX"/>
    <property type="match status" value="1"/>
</dbReference>
<organism evidence="3 4">
    <name type="scientific">Paramarasmius palmivorus</name>
    <dbReference type="NCBI Taxonomy" id="297713"/>
    <lineage>
        <taxon>Eukaryota</taxon>
        <taxon>Fungi</taxon>
        <taxon>Dikarya</taxon>
        <taxon>Basidiomycota</taxon>
        <taxon>Agaricomycotina</taxon>
        <taxon>Agaricomycetes</taxon>
        <taxon>Agaricomycetidae</taxon>
        <taxon>Agaricales</taxon>
        <taxon>Marasmiineae</taxon>
        <taxon>Marasmiaceae</taxon>
        <taxon>Paramarasmius</taxon>
    </lineage>
</organism>
<evidence type="ECO:0000313" key="4">
    <source>
        <dbReference type="Proteomes" id="UP001383192"/>
    </source>
</evidence>